<accession>A0A9N8W378</accession>
<reference evidence="1" key="1">
    <citation type="submission" date="2021-06" db="EMBL/GenBank/DDBJ databases">
        <authorList>
            <person name="Kallberg Y."/>
            <person name="Tangrot J."/>
            <person name="Rosling A."/>
        </authorList>
    </citation>
    <scope>NUCLEOTIDE SEQUENCE</scope>
    <source>
        <strain evidence="1">AZ414A</strain>
    </source>
</reference>
<keyword evidence="2" id="KW-1185">Reference proteome</keyword>
<gene>
    <name evidence="1" type="ORF">DEBURN_LOCUS3132</name>
</gene>
<proteinExistence type="predicted"/>
<organism evidence="1 2">
    <name type="scientific">Diversispora eburnea</name>
    <dbReference type="NCBI Taxonomy" id="1213867"/>
    <lineage>
        <taxon>Eukaryota</taxon>
        <taxon>Fungi</taxon>
        <taxon>Fungi incertae sedis</taxon>
        <taxon>Mucoromycota</taxon>
        <taxon>Glomeromycotina</taxon>
        <taxon>Glomeromycetes</taxon>
        <taxon>Diversisporales</taxon>
        <taxon>Diversisporaceae</taxon>
        <taxon>Diversispora</taxon>
    </lineage>
</organism>
<protein>
    <submittedName>
        <fullName evidence="1">8847_t:CDS:1</fullName>
    </submittedName>
</protein>
<dbReference type="Proteomes" id="UP000789706">
    <property type="component" value="Unassembled WGS sequence"/>
</dbReference>
<evidence type="ECO:0000313" key="2">
    <source>
        <dbReference type="Proteomes" id="UP000789706"/>
    </source>
</evidence>
<comment type="caution">
    <text evidence="1">The sequence shown here is derived from an EMBL/GenBank/DDBJ whole genome shotgun (WGS) entry which is preliminary data.</text>
</comment>
<name>A0A9N8W378_9GLOM</name>
<evidence type="ECO:0000313" key="1">
    <source>
        <dbReference type="EMBL" id="CAG8470423.1"/>
    </source>
</evidence>
<dbReference type="AlphaFoldDB" id="A0A9N8W378"/>
<sequence>MVLISAQPSVQTIGLPLVQPLVQLLVQSLVQSSVQPLISTKDVKPLVQPVLSTDADMDIDRIWVV</sequence>
<dbReference type="EMBL" id="CAJVPK010000190">
    <property type="protein sequence ID" value="CAG8470423.1"/>
    <property type="molecule type" value="Genomic_DNA"/>
</dbReference>